<feature type="chain" id="PRO_5014461713" description="Transglutaminase-like domain-containing protein" evidence="2">
    <location>
        <begin position="26"/>
        <end position="776"/>
    </location>
</feature>
<evidence type="ECO:0000256" key="1">
    <source>
        <dbReference type="ARBA" id="ARBA00004196"/>
    </source>
</evidence>
<evidence type="ECO:0000313" key="4">
    <source>
        <dbReference type="EMBL" id="PNU01164.1"/>
    </source>
</evidence>
<organism evidence="4 5">
    <name type="scientific">Clostridium thermosuccinogenes</name>
    <dbReference type="NCBI Taxonomy" id="84032"/>
    <lineage>
        <taxon>Bacteria</taxon>
        <taxon>Bacillati</taxon>
        <taxon>Bacillota</taxon>
        <taxon>Clostridia</taxon>
        <taxon>Eubacteriales</taxon>
        <taxon>Clostridiaceae</taxon>
        <taxon>Clostridium</taxon>
    </lineage>
</organism>
<dbReference type="RefSeq" id="WP_103080022.1">
    <property type="nucleotide sequence ID" value="NZ_CP021850.1"/>
</dbReference>
<dbReference type="Pfam" id="PF01841">
    <property type="entry name" value="Transglut_core"/>
    <property type="match status" value="1"/>
</dbReference>
<dbReference type="Proteomes" id="UP000236151">
    <property type="component" value="Unassembled WGS sequence"/>
</dbReference>
<dbReference type="InterPro" id="IPR012854">
    <property type="entry name" value="Cu_amine_oxidase-like_N"/>
</dbReference>
<dbReference type="Pfam" id="PF09479">
    <property type="entry name" value="Flg_new"/>
    <property type="match status" value="2"/>
</dbReference>
<comment type="caution">
    <text evidence="4">The sequence shown here is derived from an EMBL/GenBank/DDBJ whole genome shotgun (WGS) entry which is preliminary data.</text>
</comment>
<dbReference type="InterPro" id="IPR013378">
    <property type="entry name" value="InlB-like_B-rpt"/>
</dbReference>
<evidence type="ECO:0000256" key="2">
    <source>
        <dbReference type="SAM" id="SignalP"/>
    </source>
</evidence>
<evidence type="ECO:0000313" key="5">
    <source>
        <dbReference type="Proteomes" id="UP000236151"/>
    </source>
</evidence>
<feature type="domain" description="Transglutaminase-like" evidence="3">
    <location>
        <begin position="315"/>
        <end position="371"/>
    </location>
</feature>
<dbReference type="Gene3D" id="2.60.40.4270">
    <property type="entry name" value="Listeria-Bacteroides repeat domain"/>
    <property type="match status" value="2"/>
</dbReference>
<sequence length="776" mass="87102">MKKLLLSILFVSMIFALFAQIPAYALDTTTFTIENRTGFTVRLKSNSLVFTYEVPDEIEYESAVISLYNGQAEVYSAAYDIDKINGAKIDLTGFADGLYRMEVIYFPVGTAELIEAMMIFKSVESSVILENEELYQIRSYENDDGFGYSMERLRAWANAIRSNLKIKDYDGDGKPDKYSPYLFSSYEEAYEEAYHTVFYMLNSGESLLDYLNVPEYIKITGGKASFNFNDAYFTHMKRLENLRTDEYALDCYKNKGILTDLKYADVVKQAQIITDGISDDYKKAKAIQQWVTRNVIYDFGVMVGATSVYVSAPDVLKNRVAACEGFANLTVALLQAVGIPAKKVTGTGNGIPHAWTEAFVDNRWVFIDSTWGDMYFDMPPALYSASHLAEGVDYEIAKDKELWDGTLYFFDMNIGKVVKEVKNFPLNGLVTSTYGFDINDLYFDPACTKPFTLDTLKVDSLNRTIFVSRPKDCTVAYHIQLDNEYKSLVPYVIGTEGDDIISSVTVPYGSKITPPKPPVKDGYTFIGWYDSINIEDAKLWDFEKDIVTEDMMFLACFIKESASYTVSFNSNGGTAVKSSKVKAGKTITKPADPTKKGYRFIGWYKDSKCTKPWNFATDIVTADTTLHAGWIDANAIAAIPTSSRIYVNGRLMEFEAYTINGNNYFKLRDIARAVRGTDKNFEVTWDGAKNAINLISNHDYTSVGGELTKGDKKAKAATVCTSTIYKDGEIVNLSAYTINGNNYFKLRDIAQAFNIAVSWDGKTNSIIIDTSKDYVP</sequence>
<dbReference type="PANTHER" id="PTHR46333:SF2">
    <property type="entry name" value="CYTOKINESIS PROTEIN 3"/>
    <property type="match status" value="1"/>
</dbReference>
<keyword evidence="2" id="KW-0732">Signal</keyword>
<dbReference type="AlphaFoldDB" id="A0A2K2FLQ5"/>
<dbReference type="SUPFAM" id="SSF54001">
    <property type="entry name" value="Cysteine proteinases"/>
    <property type="match status" value="1"/>
</dbReference>
<dbReference type="NCBIfam" id="TIGR02543">
    <property type="entry name" value="List_Bact_rpt"/>
    <property type="match status" value="1"/>
</dbReference>
<protein>
    <recommendedName>
        <fullName evidence="3">Transglutaminase-like domain-containing protein</fullName>
    </recommendedName>
</protein>
<dbReference type="GO" id="GO:0030313">
    <property type="term" value="C:cell envelope"/>
    <property type="evidence" value="ECO:0007669"/>
    <property type="project" value="UniProtKB-SubCell"/>
</dbReference>
<dbReference type="KEGG" id="cthd:CDO33_10780"/>
<evidence type="ECO:0000259" key="3">
    <source>
        <dbReference type="SMART" id="SM00460"/>
    </source>
</evidence>
<dbReference type="EMBL" id="NIOJ01000003">
    <property type="protein sequence ID" value="PNU01164.1"/>
    <property type="molecule type" value="Genomic_DNA"/>
</dbReference>
<dbReference type="InterPro" id="IPR042229">
    <property type="entry name" value="Listeria/Bacterioides_rpt_sf"/>
</dbReference>
<dbReference type="PANTHER" id="PTHR46333">
    <property type="entry name" value="CYTOKINESIS PROTEIN 3"/>
    <property type="match status" value="1"/>
</dbReference>
<gene>
    <name evidence="4" type="ORF">CDQ84_01860</name>
</gene>
<comment type="subcellular location">
    <subcellularLocation>
        <location evidence="1">Cell envelope</location>
    </subcellularLocation>
</comment>
<feature type="signal peptide" evidence="2">
    <location>
        <begin position="1"/>
        <end position="25"/>
    </location>
</feature>
<dbReference type="Gene3D" id="3.10.620.30">
    <property type="match status" value="1"/>
</dbReference>
<proteinExistence type="predicted"/>
<dbReference type="GO" id="GO:0005737">
    <property type="term" value="C:cytoplasm"/>
    <property type="evidence" value="ECO:0007669"/>
    <property type="project" value="TreeGrafter"/>
</dbReference>
<keyword evidence="5" id="KW-1185">Reference proteome</keyword>
<dbReference type="SMART" id="SM00460">
    <property type="entry name" value="TGc"/>
    <property type="match status" value="1"/>
</dbReference>
<dbReference type="InterPro" id="IPR052557">
    <property type="entry name" value="CAP/Cytokinesis_protein"/>
</dbReference>
<dbReference type="InterPro" id="IPR002931">
    <property type="entry name" value="Transglutaminase-like"/>
</dbReference>
<dbReference type="InterPro" id="IPR038765">
    <property type="entry name" value="Papain-like_cys_pep_sf"/>
</dbReference>
<reference evidence="4 5" key="1">
    <citation type="submission" date="2017-06" db="EMBL/GenBank/DDBJ databases">
        <title>Investigating the central metabolism of Clostridium thermosuccinogenes.</title>
        <authorList>
            <person name="Koendjbiharie J.G."/>
            <person name="van Kranenburg R."/>
        </authorList>
    </citation>
    <scope>NUCLEOTIDE SEQUENCE [LARGE SCALE GENOMIC DNA]</scope>
    <source>
        <strain evidence="4 5">DSM 5806</strain>
    </source>
</reference>
<dbReference type="OrthoDB" id="1775972at2"/>
<name>A0A2K2FLQ5_9CLOT</name>
<dbReference type="Pfam" id="PF07833">
    <property type="entry name" value="Cu_amine_oxidN1"/>
    <property type="match status" value="1"/>
</dbReference>
<accession>A0A2K2FLQ5</accession>